<evidence type="ECO:0000313" key="16">
    <source>
        <dbReference type="Proteomes" id="UP000030752"/>
    </source>
</evidence>
<keyword evidence="5 14" id="KW-0812">Transmembrane</keyword>
<sequence>MALFDVVPFTITQTIVLATGAIAAYLIIGAVYRLYFSPLAKFPGPKLAALTLWYEFWYDVVKEGRYSWRIAEMHRKYGPIVRINPYELHINDPDYYDHIYTGPTKHREKWAWSCGMFGTTTAHFGTIDHDLHRLRRAPMGPFFSKRSVLKLEPLIKSSIEKLCGRLNGFRLTKEPVNLRYAINAMNLDIISDYTFGKSFNCLEEEDFACVWADIVDSVSKQTHLNKQFPFILRMMQSLPISVVQKLNPDMMHLINFRLGLVNQVTAVLDGKNEGYKTSDHPTIFHELIKTDQLPPEEKTMQRLVDEGQVIVQAGQVTTTHMLYSTMFHILNNPQILAKLKEELFEAMPDGQLAPLQKLERLPYLSAVVSEGLRTSYGTFHRLQRISPDEDLVYKDWVIPAGTPMSTIPMFLHDNEDVFPQPKTFRPERWLDSAQRDQLEKYLVPFSKGTRGCIGKHLAQAEIYLTLAAVFRNFDMELYETTIEDIETKHDYFNPQPRAESKYLRVIVK</sequence>
<dbReference type="EMBL" id="KB822724">
    <property type="protein sequence ID" value="ETN37149.1"/>
    <property type="molecule type" value="Genomic_DNA"/>
</dbReference>
<evidence type="ECO:0000256" key="13">
    <source>
        <dbReference type="RuleBase" id="RU000461"/>
    </source>
</evidence>
<comment type="similarity">
    <text evidence="3 13">Belongs to the cytochrome P450 family.</text>
</comment>
<dbReference type="GeneID" id="19975478"/>
<evidence type="ECO:0000256" key="2">
    <source>
        <dbReference type="ARBA" id="ARBA00004167"/>
    </source>
</evidence>
<dbReference type="GO" id="GO:0016705">
    <property type="term" value="F:oxidoreductase activity, acting on paired donors, with incorporation or reduction of molecular oxygen"/>
    <property type="evidence" value="ECO:0007669"/>
    <property type="project" value="InterPro"/>
</dbReference>
<dbReference type="GO" id="GO:0004497">
    <property type="term" value="F:monooxygenase activity"/>
    <property type="evidence" value="ECO:0007669"/>
    <property type="project" value="UniProtKB-KW"/>
</dbReference>
<dbReference type="AlphaFoldDB" id="W2RN28"/>
<feature type="transmembrane region" description="Helical" evidence="14">
    <location>
        <begin position="15"/>
        <end position="36"/>
    </location>
</feature>
<keyword evidence="4 12" id="KW-0349">Heme</keyword>
<comment type="cofactor">
    <cofactor evidence="1 12">
        <name>heme</name>
        <dbReference type="ChEBI" id="CHEBI:30413"/>
    </cofactor>
</comment>
<name>W2RN28_CYPE1</name>
<keyword evidence="6 12" id="KW-0479">Metal-binding</keyword>
<dbReference type="VEuPathDB" id="FungiDB:HMPREF1541_08139"/>
<dbReference type="InterPro" id="IPR036396">
    <property type="entry name" value="Cyt_P450_sf"/>
</dbReference>
<evidence type="ECO:0000256" key="14">
    <source>
        <dbReference type="SAM" id="Phobius"/>
    </source>
</evidence>
<keyword evidence="10 13" id="KW-0503">Monooxygenase</keyword>
<evidence type="ECO:0000256" key="9">
    <source>
        <dbReference type="ARBA" id="ARBA00023004"/>
    </source>
</evidence>
<organism evidence="15 16">
    <name type="scientific">Cyphellophora europaea (strain CBS 101466)</name>
    <name type="common">Phialophora europaea</name>
    <dbReference type="NCBI Taxonomy" id="1220924"/>
    <lineage>
        <taxon>Eukaryota</taxon>
        <taxon>Fungi</taxon>
        <taxon>Dikarya</taxon>
        <taxon>Ascomycota</taxon>
        <taxon>Pezizomycotina</taxon>
        <taxon>Eurotiomycetes</taxon>
        <taxon>Chaetothyriomycetidae</taxon>
        <taxon>Chaetothyriales</taxon>
        <taxon>Cyphellophoraceae</taxon>
        <taxon>Cyphellophora</taxon>
    </lineage>
</organism>
<dbReference type="GO" id="GO:0016020">
    <property type="term" value="C:membrane"/>
    <property type="evidence" value="ECO:0007669"/>
    <property type="project" value="UniProtKB-SubCell"/>
</dbReference>
<dbReference type="InterPro" id="IPR001128">
    <property type="entry name" value="Cyt_P450"/>
</dbReference>
<dbReference type="STRING" id="1220924.W2RN28"/>
<evidence type="ECO:0000256" key="3">
    <source>
        <dbReference type="ARBA" id="ARBA00010617"/>
    </source>
</evidence>
<feature type="binding site" description="axial binding residue" evidence="12">
    <location>
        <position position="452"/>
    </location>
    <ligand>
        <name>heme</name>
        <dbReference type="ChEBI" id="CHEBI:30413"/>
    </ligand>
    <ligandPart>
        <name>Fe</name>
        <dbReference type="ChEBI" id="CHEBI:18248"/>
    </ligandPart>
</feature>
<dbReference type="HOGENOM" id="CLU_001570_14_4_1"/>
<comment type="subcellular location">
    <subcellularLocation>
        <location evidence="2">Membrane</location>
        <topology evidence="2">Single-pass membrane protein</topology>
    </subcellularLocation>
</comment>
<evidence type="ECO:0008006" key="17">
    <source>
        <dbReference type="Google" id="ProtNLM"/>
    </source>
</evidence>
<dbReference type="GO" id="GO:0020037">
    <property type="term" value="F:heme binding"/>
    <property type="evidence" value="ECO:0007669"/>
    <property type="project" value="InterPro"/>
</dbReference>
<proteinExistence type="inferred from homology"/>
<evidence type="ECO:0000256" key="12">
    <source>
        <dbReference type="PIRSR" id="PIRSR602401-1"/>
    </source>
</evidence>
<evidence type="ECO:0000256" key="7">
    <source>
        <dbReference type="ARBA" id="ARBA00022989"/>
    </source>
</evidence>
<gene>
    <name evidence="15" type="ORF">HMPREF1541_08139</name>
</gene>
<protein>
    <recommendedName>
        <fullName evidence="17">Cytochrome P450</fullName>
    </recommendedName>
</protein>
<keyword evidence="7 14" id="KW-1133">Transmembrane helix</keyword>
<evidence type="ECO:0000256" key="11">
    <source>
        <dbReference type="ARBA" id="ARBA00023136"/>
    </source>
</evidence>
<reference evidence="15 16" key="1">
    <citation type="submission" date="2013-03" db="EMBL/GenBank/DDBJ databases">
        <title>The Genome Sequence of Phialophora europaea CBS 101466.</title>
        <authorList>
            <consortium name="The Broad Institute Genomics Platform"/>
            <person name="Cuomo C."/>
            <person name="de Hoog S."/>
            <person name="Gorbushina A."/>
            <person name="Walker B."/>
            <person name="Young S.K."/>
            <person name="Zeng Q."/>
            <person name="Gargeya S."/>
            <person name="Fitzgerald M."/>
            <person name="Haas B."/>
            <person name="Abouelleil A."/>
            <person name="Allen A.W."/>
            <person name="Alvarado L."/>
            <person name="Arachchi H.M."/>
            <person name="Berlin A.M."/>
            <person name="Chapman S.B."/>
            <person name="Gainer-Dewar J."/>
            <person name="Goldberg J."/>
            <person name="Griggs A."/>
            <person name="Gujja S."/>
            <person name="Hansen M."/>
            <person name="Howarth C."/>
            <person name="Imamovic A."/>
            <person name="Ireland A."/>
            <person name="Larimer J."/>
            <person name="McCowan C."/>
            <person name="Murphy C."/>
            <person name="Pearson M."/>
            <person name="Poon T.W."/>
            <person name="Priest M."/>
            <person name="Roberts A."/>
            <person name="Saif S."/>
            <person name="Shea T."/>
            <person name="Sisk P."/>
            <person name="Sykes S."/>
            <person name="Wortman J."/>
            <person name="Nusbaum C."/>
            <person name="Birren B."/>
        </authorList>
    </citation>
    <scope>NUCLEOTIDE SEQUENCE [LARGE SCALE GENOMIC DNA]</scope>
    <source>
        <strain evidence="15 16">CBS 101466</strain>
    </source>
</reference>
<dbReference type="SUPFAM" id="SSF48264">
    <property type="entry name" value="Cytochrome P450"/>
    <property type="match status" value="1"/>
</dbReference>
<dbReference type="Pfam" id="PF00067">
    <property type="entry name" value="p450"/>
    <property type="match status" value="1"/>
</dbReference>
<dbReference type="PANTHER" id="PTHR24305">
    <property type="entry name" value="CYTOCHROME P450"/>
    <property type="match status" value="1"/>
</dbReference>
<dbReference type="FunFam" id="1.10.630.10:FF:000069">
    <property type="entry name" value="Cytochrome P450, putative (Eurofung)"/>
    <property type="match status" value="1"/>
</dbReference>
<evidence type="ECO:0000256" key="6">
    <source>
        <dbReference type="ARBA" id="ARBA00022723"/>
    </source>
</evidence>
<dbReference type="Gene3D" id="1.10.630.10">
    <property type="entry name" value="Cytochrome P450"/>
    <property type="match status" value="1"/>
</dbReference>
<dbReference type="RefSeq" id="XP_008720681.1">
    <property type="nucleotide sequence ID" value="XM_008722459.1"/>
</dbReference>
<keyword evidence="8 13" id="KW-0560">Oxidoreductase</keyword>
<dbReference type="Proteomes" id="UP000030752">
    <property type="component" value="Unassembled WGS sequence"/>
</dbReference>
<dbReference type="InterPro" id="IPR002401">
    <property type="entry name" value="Cyt_P450_E_grp-I"/>
</dbReference>
<dbReference type="CDD" id="cd11062">
    <property type="entry name" value="CYP58-like"/>
    <property type="match status" value="1"/>
</dbReference>
<dbReference type="InParanoid" id="W2RN28"/>
<evidence type="ECO:0000313" key="15">
    <source>
        <dbReference type="EMBL" id="ETN37149.1"/>
    </source>
</evidence>
<dbReference type="eggNOG" id="KOG0156">
    <property type="taxonomic scope" value="Eukaryota"/>
</dbReference>
<keyword evidence="9 12" id="KW-0408">Iron</keyword>
<evidence type="ECO:0000256" key="8">
    <source>
        <dbReference type="ARBA" id="ARBA00023002"/>
    </source>
</evidence>
<dbReference type="PROSITE" id="PS00086">
    <property type="entry name" value="CYTOCHROME_P450"/>
    <property type="match status" value="1"/>
</dbReference>
<dbReference type="OrthoDB" id="3945418at2759"/>
<keyword evidence="16" id="KW-1185">Reference proteome</keyword>
<evidence type="ECO:0000256" key="5">
    <source>
        <dbReference type="ARBA" id="ARBA00022692"/>
    </source>
</evidence>
<dbReference type="GO" id="GO:0005506">
    <property type="term" value="F:iron ion binding"/>
    <property type="evidence" value="ECO:0007669"/>
    <property type="project" value="InterPro"/>
</dbReference>
<evidence type="ECO:0000256" key="10">
    <source>
        <dbReference type="ARBA" id="ARBA00023033"/>
    </source>
</evidence>
<dbReference type="PRINTS" id="PR00463">
    <property type="entry name" value="EP450I"/>
</dbReference>
<evidence type="ECO:0000256" key="4">
    <source>
        <dbReference type="ARBA" id="ARBA00022617"/>
    </source>
</evidence>
<dbReference type="PANTHER" id="PTHR24305:SF157">
    <property type="entry name" value="N-ACETYLTRYPTOPHAN 6-HYDROXYLASE IVOC-RELATED"/>
    <property type="match status" value="1"/>
</dbReference>
<keyword evidence="11 14" id="KW-0472">Membrane</keyword>
<dbReference type="InterPro" id="IPR017972">
    <property type="entry name" value="Cyt_P450_CS"/>
</dbReference>
<accession>W2RN28</accession>
<evidence type="ECO:0000256" key="1">
    <source>
        <dbReference type="ARBA" id="ARBA00001971"/>
    </source>
</evidence>
<dbReference type="InterPro" id="IPR050121">
    <property type="entry name" value="Cytochrome_P450_monoxygenase"/>
</dbReference>